<keyword evidence="15" id="KW-0346">Stress response</keyword>
<reference evidence="29" key="1">
    <citation type="submission" date="2021-01" db="EMBL/GenBank/DDBJ databases">
        <authorList>
            <person name="Bezrukov I."/>
        </authorList>
    </citation>
    <scope>NUCLEOTIDE SEQUENCE</scope>
</reference>
<dbReference type="Gene3D" id="3.90.1300.10">
    <property type="entry name" value="Amidase signature (AS) domain"/>
    <property type="match status" value="1"/>
</dbReference>
<dbReference type="FunFam" id="1.25.40.20:FF:000326">
    <property type="entry name" value="Calmodulin-binding transcription activator 2"/>
    <property type="match status" value="1"/>
</dbReference>
<dbReference type="Pfam" id="PF00612">
    <property type="entry name" value="IQ"/>
    <property type="match status" value="2"/>
</dbReference>
<evidence type="ECO:0000256" key="18">
    <source>
        <dbReference type="ARBA" id="ARBA00023065"/>
    </source>
</evidence>
<feature type="repeat" description="ANK" evidence="24">
    <location>
        <begin position="1471"/>
        <end position="1503"/>
    </location>
</feature>
<dbReference type="InterPro" id="IPR053952">
    <property type="entry name" value="K_trans_C"/>
</dbReference>
<keyword evidence="30" id="KW-1185">Reference proteome</keyword>
<keyword evidence="11" id="KW-0112">Calmodulin-binding</keyword>
<evidence type="ECO:0000256" key="12">
    <source>
        <dbReference type="ARBA" id="ARBA00022958"/>
    </source>
</evidence>
<feature type="transmembrane region" description="Helical" evidence="26">
    <location>
        <begin position="471"/>
        <end position="494"/>
    </location>
</feature>
<dbReference type="FunFam" id="3.90.1300.10:FF:000004">
    <property type="entry name" value="Outer envelope protein 64, mitochondrial"/>
    <property type="match status" value="1"/>
</dbReference>
<accession>A0A8S2ANA1</accession>
<feature type="compositionally biased region" description="Acidic residues" evidence="27">
    <location>
        <begin position="1"/>
        <end position="16"/>
    </location>
</feature>
<keyword evidence="6 26" id="KW-0633">Potassium transport</keyword>
<evidence type="ECO:0000256" key="2">
    <source>
        <dbReference type="ARBA" id="ARBA00004651"/>
    </source>
</evidence>
<keyword evidence="18 26" id="KW-0406">Ion transport</keyword>
<dbReference type="GO" id="GO:0003690">
    <property type="term" value="F:double-stranded DNA binding"/>
    <property type="evidence" value="ECO:0007669"/>
    <property type="project" value="TreeGrafter"/>
</dbReference>
<proteinExistence type="inferred from homology"/>
<dbReference type="InterPro" id="IPR005559">
    <property type="entry name" value="CG-1_dom"/>
</dbReference>
<evidence type="ECO:0000256" key="22">
    <source>
        <dbReference type="ARBA" id="ARBA00023163"/>
    </source>
</evidence>
<evidence type="ECO:0000256" key="5">
    <source>
        <dbReference type="ARBA" id="ARBA00022448"/>
    </source>
</evidence>
<keyword evidence="14" id="KW-0805">Transcription regulation</keyword>
<feature type="transmembrane region" description="Helical" evidence="26">
    <location>
        <begin position="145"/>
        <end position="168"/>
    </location>
</feature>
<dbReference type="SMART" id="SM00015">
    <property type="entry name" value="IQ"/>
    <property type="match status" value="2"/>
</dbReference>
<keyword evidence="10" id="KW-0106">Calcium</keyword>
<dbReference type="SMART" id="SM00028">
    <property type="entry name" value="TPR"/>
    <property type="match status" value="3"/>
</dbReference>
<dbReference type="SMART" id="SM00248">
    <property type="entry name" value="ANK"/>
    <property type="match status" value="2"/>
</dbReference>
<evidence type="ECO:0000259" key="28">
    <source>
        <dbReference type="PROSITE" id="PS51437"/>
    </source>
</evidence>
<dbReference type="GO" id="GO:0006357">
    <property type="term" value="P:regulation of transcription by RNA polymerase II"/>
    <property type="evidence" value="ECO:0007669"/>
    <property type="project" value="TreeGrafter"/>
</dbReference>
<dbReference type="Pfam" id="PF12796">
    <property type="entry name" value="Ank_2"/>
    <property type="match status" value="1"/>
</dbReference>
<keyword evidence="7" id="KW-0597">Phosphoprotein</keyword>
<dbReference type="Gene3D" id="1.20.5.190">
    <property type="match status" value="1"/>
</dbReference>
<dbReference type="PROSITE" id="PS50005">
    <property type="entry name" value="TPR"/>
    <property type="match status" value="2"/>
</dbReference>
<dbReference type="InterPro" id="IPR053951">
    <property type="entry name" value="K_trans_N"/>
</dbReference>
<feature type="transmembrane region" description="Helical" evidence="26">
    <location>
        <begin position="348"/>
        <end position="367"/>
    </location>
</feature>
<evidence type="ECO:0000256" key="15">
    <source>
        <dbReference type="ARBA" id="ARBA00023016"/>
    </source>
</evidence>
<dbReference type="PROSITE" id="PS50096">
    <property type="entry name" value="IQ"/>
    <property type="match status" value="2"/>
</dbReference>
<dbReference type="PANTHER" id="PTHR23335">
    <property type="entry name" value="CALMODULIN-BINDING TRANSCRIPTION ACTIVATOR CAMTA"/>
    <property type="match status" value="1"/>
</dbReference>
<evidence type="ECO:0000256" key="6">
    <source>
        <dbReference type="ARBA" id="ARBA00022538"/>
    </source>
</evidence>
<keyword evidence="20 26" id="KW-0472">Membrane</keyword>
<dbReference type="FunFam" id="1.25.40.10:FF:001744">
    <property type="entry name" value="Outer envelope protein 64, chloroplastic"/>
    <property type="match status" value="1"/>
</dbReference>
<feature type="region of interest" description="Disordered" evidence="27">
    <location>
        <begin position="1"/>
        <end position="64"/>
    </location>
</feature>
<feature type="transmembrane region" description="Helical" evidence="26">
    <location>
        <begin position="300"/>
        <end position="322"/>
    </location>
</feature>
<dbReference type="Pfam" id="PF01425">
    <property type="entry name" value="Amidase"/>
    <property type="match status" value="1"/>
</dbReference>
<keyword evidence="16 24" id="KW-0040">ANK repeat</keyword>
<dbReference type="InterPro" id="IPR036770">
    <property type="entry name" value="Ankyrin_rpt-contain_sf"/>
</dbReference>
<keyword evidence="25" id="KW-0802">TPR repeat</keyword>
<dbReference type="InterPro" id="IPR002110">
    <property type="entry name" value="Ankyrin_rpt"/>
</dbReference>
<keyword evidence="12 26" id="KW-0630">Potassium</keyword>
<feature type="transmembrane region" description="Helical" evidence="26">
    <location>
        <begin position="105"/>
        <end position="125"/>
    </location>
</feature>
<feature type="transmembrane region" description="Helical" evidence="26">
    <location>
        <begin position="528"/>
        <end position="550"/>
    </location>
</feature>
<dbReference type="GO" id="GO:0009409">
    <property type="term" value="P:response to cold"/>
    <property type="evidence" value="ECO:0007669"/>
    <property type="project" value="UniProtKB-ARBA"/>
</dbReference>
<dbReference type="Gene3D" id="1.25.40.20">
    <property type="entry name" value="Ankyrin repeat-containing domain"/>
    <property type="match status" value="1"/>
</dbReference>
<dbReference type="Pfam" id="PF22776">
    <property type="entry name" value="K_trans_C"/>
    <property type="match status" value="1"/>
</dbReference>
<comment type="subcellular location">
    <subcellularLocation>
        <location evidence="2">Cell membrane</location>
        <topology evidence="2">Multi-pass membrane protein</topology>
    </subcellularLocation>
    <subcellularLocation>
        <location evidence="26">Membrane</location>
        <topology evidence="26">Multi-pass membrane protein</topology>
    </subcellularLocation>
    <subcellularLocation>
        <location evidence="1">Nucleus</location>
    </subcellularLocation>
</comment>
<keyword evidence="5" id="KW-0813">Transport</keyword>
<feature type="transmembrane region" description="Helical" evidence="26">
    <location>
        <begin position="379"/>
        <end position="399"/>
    </location>
</feature>
<protein>
    <recommendedName>
        <fullName evidence="26">Potassium transporter</fullName>
    </recommendedName>
</protein>
<dbReference type="InterPro" id="IPR019734">
    <property type="entry name" value="TPR_rpt"/>
</dbReference>
<dbReference type="Proteomes" id="UP000682877">
    <property type="component" value="Chromosome 6"/>
</dbReference>
<keyword evidence="22" id="KW-0804">Transcription</keyword>
<feature type="repeat" description="TPR" evidence="25">
    <location>
        <begin position="2338"/>
        <end position="2371"/>
    </location>
</feature>
<evidence type="ECO:0000256" key="24">
    <source>
        <dbReference type="PROSITE-ProRule" id="PRU00023"/>
    </source>
</evidence>
<dbReference type="PROSITE" id="PS50297">
    <property type="entry name" value="ANK_REP_REGION"/>
    <property type="match status" value="1"/>
</dbReference>
<evidence type="ECO:0000256" key="19">
    <source>
        <dbReference type="ARBA" id="ARBA00023125"/>
    </source>
</evidence>
<evidence type="ECO:0000256" key="23">
    <source>
        <dbReference type="ARBA" id="ARBA00023242"/>
    </source>
</evidence>
<dbReference type="SUPFAM" id="SSF48403">
    <property type="entry name" value="Ankyrin repeat"/>
    <property type="match status" value="1"/>
</dbReference>
<dbReference type="InterPro" id="IPR036928">
    <property type="entry name" value="AS_sf"/>
</dbReference>
<dbReference type="Gene3D" id="2.60.40.10">
    <property type="entry name" value="Immunoglobulins"/>
    <property type="match status" value="1"/>
</dbReference>
<dbReference type="SMART" id="SM01076">
    <property type="entry name" value="CG-1"/>
    <property type="match status" value="1"/>
</dbReference>
<feature type="domain" description="CG-1" evidence="28">
    <location>
        <begin position="854"/>
        <end position="980"/>
    </location>
</feature>
<feature type="transmembrane region" description="Helical" evidence="26">
    <location>
        <begin position="500"/>
        <end position="521"/>
    </location>
</feature>
<comment type="function">
    <text evidence="26">Potassium transporter.</text>
</comment>
<evidence type="ECO:0000256" key="11">
    <source>
        <dbReference type="ARBA" id="ARBA00022860"/>
    </source>
</evidence>
<dbReference type="GO" id="GO:0005886">
    <property type="term" value="C:plasma membrane"/>
    <property type="evidence" value="ECO:0007669"/>
    <property type="project" value="UniProtKB-SubCell"/>
</dbReference>
<keyword evidence="8 26" id="KW-0812">Transmembrane</keyword>
<dbReference type="Pfam" id="PF03859">
    <property type="entry name" value="CG-1"/>
    <property type="match status" value="1"/>
</dbReference>
<evidence type="ECO:0000256" key="7">
    <source>
        <dbReference type="ARBA" id="ARBA00022553"/>
    </source>
</evidence>
<dbReference type="PROSITE" id="PS51437">
    <property type="entry name" value="CG_1"/>
    <property type="match status" value="1"/>
</dbReference>
<dbReference type="Gene3D" id="1.25.40.10">
    <property type="entry name" value="Tetratricopeptide repeat domain"/>
    <property type="match status" value="1"/>
</dbReference>
<dbReference type="SUPFAM" id="SSF48452">
    <property type="entry name" value="TPR-like"/>
    <property type="match status" value="1"/>
</dbReference>
<comment type="similarity">
    <text evidence="4 26">Belongs to the HAK/KUP transporter (TC 2.A.72.3) family.</text>
</comment>
<dbReference type="InterPro" id="IPR003855">
    <property type="entry name" value="K+_transporter"/>
</dbReference>
<dbReference type="InterPro" id="IPR011990">
    <property type="entry name" value="TPR-like_helical_dom_sf"/>
</dbReference>
<dbReference type="FunFam" id="1.20.5.190:FF:000003">
    <property type="entry name" value="Calmodulin-binding transcription activator 2"/>
    <property type="match status" value="1"/>
</dbReference>
<dbReference type="SUPFAM" id="SSF81296">
    <property type="entry name" value="E set domains"/>
    <property type="match status" value="1"/>
</dbReference>
<dbReference type="GO" id="GO:0005516">
    <property type="term" value="F:calmodulin binding"/>
    <property type="evidence" value="ECO:0007669"/>
    <property type="project" value="UniProtKB-KW"/>
</dbReference>
<dbReference type="PANTHER" id="PTHR23335:SF29">
    <property type="entry name" value="CALMODULIN-BINDING TRANSCRIPTION ACTIVATOR 1"/>
    <property type="match status" value="1"/>
</dbReference>
<comment type="similarity">
    <text evidence="3">Belongs to the CAMTA family.</text>
</comment>
<dbReference type="SUPFAM" id="SSF75304">
    <property type="entry name" value="Amidase signature (AS) enzymes"/>
    <property type="match status" value="1"/>
</dbReference>
<evidence type="ECO:0000256" key="27">
    <source>
        <dbReference type="SAM" id="MobiDB-lite"/>
    </source>
</evidence>
<keyword evidence="23" id="KW-0539">Nucleus</keyword>
<evidence type="ECO:0000256" key="25">
    <source>
        <dbReference type="PROSITE-ProRule" id="PRU00339"/>
    </source>
</evidence>
<evidence type="ECO:0000313" key="29">
    <source>
        <dbReference type="EMBL" id="CAE6092532.1"/>
    </source>
</evidence>
<evidence type="ECO:0000256" key="21">
    <source>
        <dbReference type="ARBA" id="ARBA00023159"/>
    </source>
</evidence>
<dbReference type="EMBL" id="LR999456">
    <property type="protein sequence ID" value="CAE6092532.1"/>
    <property type="molecule type" value="Genomic_DNA"/>
</dbReference>
<evidence type="ECO:0000256" key="16">
    <source>
        <dbReference type="ARBA" id="ARBA00023043"/>
    </source>
</evidence>
<dbReference type="GO" id="GO:0005634">
    <property type="term" value="C:nucleus"/>
    <property type="evidence" value="ECO:0007669"/>
    <property type="project" value="UniProtKB-SubCell"/>
</dbReference>
<dbReference type="InterPro" id="IPR000048">
    <property type="entry name" value="IQ_motif_EF-hand-BS"/>
</dbReference>
<organism evidence="29 30">
    <name type="scientific">Arabidopsis arenosa</name>
    <name type="common">Sand rock-cress</name>
    <name type="synonym">Cardaminopsis arenosa</name>
    <dbReference type="NCBI Taxonomy" id="38785"/>
    <lineage>
        <taxon>Eukaryota</taxon>
        <taxon>Viridiplantae</taxon>
        <taxon>Streptophyta</taxon>
        <taxon>Embryophyta</taxon>
        <taxon>Tracheophyta</taxon>
        <taxon>Spermatophyta</taxon>
        <taxon>Magnoliopsida</taxon>
        <taxon>eudicotyledons</taxon>
        <taxon>Gunneridae</taxon>
        <taxon>Pentapetalae</taxon>
        <taxon>rosids</taxon>
        <taxon>malvids</taxon>
        <taxon>Brassicales</taxon>
        <taxon>Brassicaceae</taxon>
        <taxon>Camelineae</taxon>
        <taxon>Arabidopsis</taxon>
    </lineage>
</organism>
<feature type="transmembrane region" description="Helical" evidence="26">
    <location>
        <begin position="556"/>
        <end position="574"/>
    </location>
</feature>
<feature type="repeat" description="TPR" evidence="25">
    <location>
        <begin position="2406"/>
        <end position="2439"/>
    </location>
</feature>
<comment type="caution">
    <text evidence="26">Lacks conserved residue(s) required for the propagation of feature annotation.</text>
</comment>
<dbReference type="InterPro" id="IPR014756">
    <property type="entry name" value="Ig_E-set"/>
</dbReference>
<keyword evidence="19" id="KW-0238">DNA-binding</keyword>
<evidence type="ECO:0000256" key="1">
    <source>
        <dbReference type="ARBA" id="ARBA00004123"/>
    </source>
</evidence>
<dbReference type="SUPFAM" id="SSF52540">
    <property type="entry name" value="P-loop containing nucleoside triphosphate hydrolases"/>
    <property type="match status" value="1"/>
</dbReference>
<evidence type="ECO:0000256" key="4">
    <source>
        <dbReference type="ARBA" id="ARBA00008440"/>
    </source>
</evidence>
<dbReference type="GO" id="GO:0045893">
    <property type="term" value="P:positive regulation of DNA-templated transcription"/>
    <property type="evidence" value="ECO:0007669"/>
    <property type="project" value="UniProtKB-ARBA"/>
</dbReference>
<gene>
    <name evidence="29" type="ORF">AARE701A_LOCUS14836</name>
</gene>
<feature type="transmembrane region" description="Helical" evidence="26">
    <location>
        <begin position="419"/>
        <end position="438"/>
    </location>
</feature>
<evidence type="ECO:0000256" key="10">
    <source>
        <dbReference type="ARBA" id="ARBA00022837"/>
    </source>
</evidence>
<dbReference type="Pfam" id="PF02705">
    <property type="entry name" value="K_trans"/>
    <property type="match status" value="1"/>
</dbReference>
<keyword evidence="13 26" id="KW-1133">Transmembrane helix</keyword>
<feature type="compositionally biased region" description="Acidic residues" evidence="27">
    <location>
        <begin position="38"/>
        <end position="53"/>
    </location>
</feature>
<evidence type="ECO:0000256" key="9">
    <source>
        <dbReference type="ARBA" id="ARBA00022737"/>
    </source>
</evidence>
<feature type="transmembrane region" description="Helical" evidence="26">
    <location>
        <begin position="233"/>
        <end position="255"/>
    </location>
</feature>
<dbReference type="InterPro" id="IPR013783">
    <property type="entry name" value="Ig-like_fold"/>
</dbReference>
<evidence type="ECO:0000313" key="30">
    <source>
        <dbReference type="Proteomes" id="UP000682877"/>
    </source>
</evidence>
<evidence type="ECO:0000256" key="13">
    <source>
        <dbReference type="ARBA" id="ARBA00022989"/>
    </source>
</evidence>
<evidence type="ECO:0000256" key="17">
    <source>
        <dbReference type="ARBA" id="ARBA00023054"/>
    </source>
</evidence>
<sequence length="2454" mass="272893">MTEEISLEGSEKEEIDSSGGGLGDMASMDSIESRWVIQDDDDSDIGVDDDNDGFDGTGLESDEDEIPEHRLIRTGPRVDSFDVEALEVPGAPRNDYEDLTVGRKVLLAFQTLGVVFGDVGTSPLYTFSVMFSKSPVQGKEDVIGALSLVLYTLLLVPLIKYVLVVLWANDDGEGGTFALYSLISRHAKISLIPNQLRSDTRISSFRLKVPCPELERSLKLKEKLENSLILKKILLVLVLAGTSMVIADGVVTPAMSVMSAVGGLKVGVDVVEQDQVVMISVAFLVILFSLQKYGTSKMGLVVGPALLIWFCCLAGIGIYNLIKYDSSVFRAFNPVHIYYFFKRNSINAWYALGGCILCATGSEALFADLCYFSVRSVQLTFVCLVLPCLMLGYMGQAAYLMENHADASQAFFSSVPGTAFWPVLFIANIAALIASRTMTTATFSCIKQSTALGCFPRLKIIHTSRKFMGQIYIPVLNWFLLAVCLVVVCSISSIDEIGNAYGMAELGVMMTTTILVTLIMLLIWQINIVIVIAFLVVFLGVELVFFSSVIASVGDGSWIILVFAVIMFGIMYIWNYGSKLRYETEVEQKLSMDLMRELGCNLGTIRAPGIGLLYNELVKGVPAIFGHFLTTLPAIHSMVIFVCIKYVPVPVVPQNERFLFRRVCTKSYHLFRCIARYGYKDARKENHQAFEQLLIESLEKFIRREAQERSLESDGNDDSDSEEDFAGSRVVIGPNGSMYSMGVPLLSEYRDLNKPIMEMNASSDHTNHHPFDASSDSSVSEAEQSLERELSFIHKAKESGVVYLLGHGDIRARKDSWFIKKLVINYFYTFLRKNCRRGIANLSVPQSHLMQVDMEQLLSEAQHRWLRPSEICEILQNYHKFHIASESPTRPASGSLFLFDRKVLRYFRKDGHNWRKKKDGKTIKEAHEKLKVGSIDVLHCYYAHGEGNENFQRRCYWMLEQDLMHIVFVHYLEVKGNRTSIGMKENNSNSVNGTASVNIDSTASPTSTLSSLCEDADTGDSHQASSVLLASSEPQTGNRYGWTPAPGMRNVSQFHGNRVRESDSQRLVDVRAWDAVGNSVTRYHDQPYCNNLLTQMQPSNTDSMLVEENTDKGGRLKAEHIRNPLQTQLNWQIPVQDDLPLPKGHMDLFSHPGMADDTDLALFEQNAQDNFETFSSLLGSENQQPFGISYQAPPSSMESEFIPVKKSLLRSEESLKKVDSFSRWASKELGEMEDLQMQSSRGDIAWTTVECETAAAGISLSPSLSEDQRFTIVDFWPKCAQTDAEVEVMVIGTFLLSPQEVTKYNWSCMFGEVEVPAEILVDGVLCCHAPPHTAGHVPFYVTCSNRFACSEVREFDFLSGSTQKIDATDVYGTYTNEASLQLRFEKMLAHRNFVHEHHIFEDVGEKRRKISKIMSLKEEKEYLLPGTYQRDSTKQEPKEQLFREQFEEELYIWLIHKVTEEGKGPNILDEDGQGILHFVAALGYDWAIKPMLAAGVNINFRDANGWSALHWAAFSGREETVAVLVSLGADAGALTDPSPELPLGKTAADLAYANGHRGISGFLAESSLTSYLEKLTVDSKENSPANSSGAKAVQTVSERTAAPMSYGDVPEKLSLKDSLTAVRNATQAADRLHQVFRMQSFQRKQLSDIGDDDKIDISDKLAVSFAASKTKNPGQGDVSLSSAATHIQKKYRGWKKRKEFLLIRQRIVKIQAHVRGHQVRKQYRTVIWSVGLLEKIILRWRRKGNGLRGFKRNAVAKTVEPEPPVSAICPTIPQEDEYDYLKEGRKQTEERLEKALTRVKSMVQYPEARDQYRRLLTVVEGFRENEASSSASINNKEEVNCEEDDFIDIDSLLNDDTLMINASNPKVWVVIGVTVAGIVILAETRKRRIKALREEDFGAFLDRFELLPFPPPPPPAAKQSLSGLTFSISDAFDVKDYITGFGSPQWKKTHEAAEKTAVVVTTLLKNGATCVGKTIMDELGFGIIGENKHYGTPINPLMPSNVPGGCSSGSAVSVAAELVDFSLGIDTTGGVRIPAAFCGILGFRPSQGTVSSVGVLPNSQSLETVGWFASDPSVLCQVGHALLNLSAVAHRRQRSLIFADDLFELSDIPKQKSVHVVRKAIENLSGYQTPKHVNVGQYVASNVPSLAEFCEQSGKSQNSASTLKALSSVMLAIQRHEFKTNHEEWSQTCKSFLGPRFSNDVVTALKSRNESIKSLYRVKNEMRATIQSLLKEDGILVIPTVADPPPKLNTKNKNSLNEFLDRTYALSSIASMSGCCQVTIPLGQHGDRPISVSFLTYYGGDKFLLDTILDVYASLQDQAKLASNLAPVSDTNGNMEASEVMKEKGNAAYKGRQWNKAVNFYTEAIKLNGANATYFCNRAAAFLELGCFQQAEQDCTEAMLIDKKNVKAYLRRGTARESLVRYKEAAADFRHALVLEPQNKTAKVAEKRLRKLMS</sequence>
<keyword evidence="9" id="KW-0677">Repeat</keyword>
<dbReference type="InterPro" id="IPR023631">
    <property type="entry name" value="Amidase_dom"/>
</dbReference>
<feature type="repeat" description="ANK" evidence="24">
    <location>
        <begin position="1504"/>
        <end position="1536"/>
    </location>
</feature>
<evidence type="ECO:0000256" key="3">
    <source>
        <dbReference type="ARBA" id="ARBA00008267"/>
    </source>
</evidence>
<evidence type="ECO:0000256" key="14">
    <source>
        <dbReference type="ARBA" id="ARBA00023015"/>
    </source>
</evidence>
<keyword evidence="21" id="KW-0010">Activator</keyword>
<name>A0A8S2ANA1_ARAAE</name>
<evidence type="ECO:0000256" key="8">
    <source>
        <dbReference type="ARBA" id="ARBA00022692"/>
    </source>
</evidence>
<dbReference type="FunFam" id="2.60.40.10:FF:000314">
    <property type="entry name" value="Calmodulin-binding transcription activator 2"/>
    <property type="match status" value="1"/>
</dbReference>
<dbReference type="InterPro" id="IPR027417">
    <property type="entry name" value="P-loop_NTPase"/>
</dbReference>
<evidence type="ECO:0000256" key="20">
    <source>
        <dbReference type="ARBA" id="ARBA00023136"/>
    </source>
</evidence>
<dbReference type="NCBIfam" id="TIGR00794">
    <property type="entry name" value="kup"/>
    <property type="match status" value="1"/>
</dbReference>
<dbReference type="GO" id="GO:0003712">
    <property type="term" value="F:transcription coregulator activity"/>
    <property type="evidence" value="ECO:0007669"/>
    <property type="project" value="TreeGrafter"/>
</dbReference>
<evidence type="ECO:0000256" key="26">
    <source>
        <dbReference type="RuleBase" id="RU321113"/>
    </source>
</evidence>
<keyword evidence="17" id="KW-0175">Coiled coil</keyword>
<dbReference type="PROSITE" id="PS50088">
    <property type="entry name" value="ANK_REPEAT"/>
    <property type="match status" value="2"/>
</dbReference>
<dbReference type="GO" id="GO:0015079">
    <property type="term" value="F:potassium ion transmembrane transporter activity"/>
    <property type="evidence" value="ECO:0007669"/>
    <property type="project" value="UniProtKB-UniRule"/>
</dbReference>